<protein>
    <submittedName>
        <fullName evidence="1">Uncharacterized protein</fullName>
    </submittedName>
</protein>
<gene>
    <name evidence="1" type="ORF">SAMN05216386_2571</name>
</gene>
<evidence type="ECO:0000313" key="1">
    <source>
        <dbReference type="EMBL" id="SFO08378.1"/>
    </source>
</evidence>
<sequence>MAVSMHFFFYHNKFLGHSGQSVKKLCRKSLEQINWLDLRGSFCGVANRIAALFDVTRGLQAIIRGGEHALQLKSRPPG</sequence>
<proteinExistence type="predicted"/>
<keyword evidence="2" id="KW-1185">Reference proteome</keyword>
<name>A0A1I5E9T3_9PROT</name>
<evidence type="ECO:0000313" key="2">
    <source>
        <dbReference type="Proteomes" id="UP000183107"/>
    </source>
</evidence>
<dbReference type="EMBL" id="FOVJ01000007">
    <property type="protein sequence ID" value="SFO08378.1"/>
    <property type="molecule type" value="Genomic_DNA"/>
</dbReference>
<organism evidence="1 2">
    <name type="scientific">Nitrosospira briensis</name>
    <dbReference type="NCBI Taxonomy" id="35799"/>
    <lineage>
        <taxon>Bacteria</taxon>
        <taxon>Pseudomonadati</taxon>
        <taxon>Pseudomonadota</taxon>
        <taxon>Betaproteobacteria</taxon>
        <taxon>Nitrosomonadales</taxon>
        <taxon>Nitrosomonadaceae</taxon>
        <taxon>Nitrosospira</taxon>
    </lineage>
</organism>
<reference evidence="2" key="1">
    <citation type="submission" date="2016-10" db="EMBL/GenBank/DDBJ databases">
        <authorList>
            <person name="Varghese N."/>
        </authorList>
    </citation>
    <scope>NUCLEOTIDE SEQUENCE [LARGE SCALE GENOMIC DNA]</scope>
    <source>
        <strain evidence="2">Nsp8</strain>
    </source>
</reference>
<dbReference type="Proteomes" id="UP000183107">
    <property type="component" value="Unassembled WGS sequence"/>
</dbReference>
<accession>A0A1I5E9T3</accession>
<dbReference type="AlphaFoldDB" id="A0A1I5E9T3"/>